<protein>
    <submittedName>
        <fullName evidence="1">SnoaL-like domain-containing protein</fullName>
    </submittedName>
</protein>
<evidence type="ECO:0000313" key="2">
    <source>
        <dbReference type="Proteomes" id="UP000198858"/>
    </source>
</evidence>
<dbReference type="PROSITE" id="PS51257">
    <property type="entry name" value="PROKAR_LIPOPROTEIN"/>
    <property type="match status" value="1"/>
</dbReference>
<evidence type="ECO:0000313" key="1">
    <source>
        <dbReference type="EMBL" id="SDR65615.1"/>
    </source>
</evidence>
<name>A0A1H1KUZ5_9FLAO</name>
<dbReference type="Gene3D" id="3.10.450.50">
    <property type="match status" value="1"/>
</dbReference>
<dbReference type="AlphaFoldDB" id="A0A1H1KUZ5"/>
<dbReference type="RefSeq" id="WP_089660889.1">
    <property type="nucleotide sequence ID" value="NZ_LT629745.1"/>
</dbReference>
<dbReference type="InterPro" id="IPR032710">
    <property type="entry name" value="NTF2-like_dom_sf"/>
</dbReference>
<reference evidence="1 2" key="1">
    <citation type="submission" date="2016-10" db="EMBL/GenBank/DDBJ databases">
        <authorList>
            <person name="Varghese N."/>
            <person name="Submissions S."/>
        </authorList>
    </citation>
    <scope>NUCLEOTIDE SEQUENCE [LARGE SCALE GENOMIC DNA]</scope>
    <source>
        <strain evidence="1 2">Mar_2010_102</strain>
    </source>
</reference>
<proteinExistence type="predicted"/>
<sequence>MKKLIIVFLISVIAVSCNDGKKEDEKMRYSQDSEEINTLKAAISDYENGNWDAMKKHYADTAQIFHNSNSGKNISEIIQGHEQDITDLQTYGFVDEEDEYEMVLTDDGNTWVNFWGDWKATISGVDKEVTIPIHLTAQFENGKIVREHGYWDNAIMMAVMQEMDSSMTSQDSIQSPGN</sequence>
<dbReference type="EMBL" id="LT629745">
    <property type="protein sequence ID" value="SDR65615.1"/>
    <property type="molecule type" value="Genomic_DNA"/>
</dbReference>
<organism evidence="1 2">
    <name type="scientific">Christiangramia echinicola</name>
    <dbReference type="NCBI Taxonomy" id="279359"/>
    <lineage>
        <taxon>Bacteria</taxon>
        <taxon>Pseudomonadati</taxon>
        <taxon>Bacteroidota</taxon>
        <taxon>Flavobacteriia</taxon>
        <taxon>Flavobacteriales</taxon>
        <taxon>Flavobacteriaceae</taxon>
        <taxon>Christiangramia</taxon>
    </lineage>
</organism>
<dbReference type="STRING" id="1250231.SAMN04488552_0161"/>
<dbReference type="Proteomes" id="UP000198858">
    <property type="component" value="Chromosome I"/>
</dbReference>
<accession>A0A1H1KUZ5</accession>
<keyword evidence="2" id="KW-1185">Reference proteome</keyword>
<gene>
    <name evidence="1" type="ORF">SAMN04488552_0161</name>
</gene>
<dbReference type="SUPFAM" id="SSF54427">
    <property type="entry name" value="NTF2-like"/>
    <property type="match status" value="1"/>
</dbReference>